<keyword evidence="3" id="KW-1185">Reference proteome</keyword>
<dbReference type="AlphaFoldDB" id="A0A017HQB0"/>
<gene>
    <name evidence="2" type="ORF">Rumeso_02383</name>
</gene>
<name>A0A017HQB0_9RHOB</name>
<comment type="caution">
    <text evidence="2">The sequence shown here is derived from an EMBL/GenBank/DDBJ whole genome shotgun (WGS) entry which is preliminary data.</text>
</comment>
<dbReference type="EMBL" id="AOSK01000062">
    <property type="protein sequence ID" value="EYD75954.1"/>
    <property type="molecule type" value="Genomic_DNA"/>
</dbReference>
<evidence type="ECO:0000313" key="3">
    <source>
        <dbReference type="Proteomes" id="UP000019666"/>
    </source>
</evidence>
<dbReference type="HOGENOM" id="CLU_2540516_0_0_5"/>
<accession>A0A017HQB0</accession>
<evidence type="ECO:0000256" key="1">
    <source>
        <dbReference type="SAM" id="MobiDB-lite"/>
    </source>
</evidence>
<feature type="region of interest" description="Disordered" evidence="1">
    <location>
        <begin position="62"/>
        <end position="83"/>
    </location>
</feature>
<organism evidence="2 3">
    <name type="scientific">Rubellimicrobium mesophilum DSM 19309</name>
    <dbReference type="NCBI Taxonomy" id="442562"/>
    <lineage>
        <taxon>Bacteria</taxon>
        <taxon>Pseudomonadati</taxon>
        <taxon>Pseudomonadota</taxon>
        <taxon>Alphaproteobacteria</taxon>
        <taxon>Rhodobacterales</taxon>
        <taxon>Roseobacteraceae</taxon>
        <taxon>Rubellimicrobium</taxon>
    </lineage>
</organism>
<reference evidence="2 3" key="1">
    <citation type="submission" date="2013-02" db="EMBL/GenBank/DDBJ databases">
        <authorList>
            <person name="Fiebig A."/>
            <person name="Goeker M."/>
            <person name="Klenk H.-P.P."/>
        </authorList>
    </citation>
    <scope>NUCLEOTIDE SEQUENCE [LARGE SCALE GENOMIC DNA]</scope>
    <source>
        <strain evidence="2 3">DSM 19309</strain>
    </source>
</reference>
<evidence type="ECO:0000313" key="2">
    <source>
        <dbReference type="EMBL" id="EYD75954.1"/>
    </source>
</evidence>
<proteinExistence type="predicted"/>
<protein>
    <submittedName>
        <fullName evidence="2">Uncharacterized protein</fullName>
    </submittedName>
</protein>
<dbReference type="Proteomes" id="UP000019666">
    <property type="component" value="Unassembled WGS sequence"/>
</dbReference>
<sequence length="83" mass="8680">MDHDLTAVERLFQALMVHGISHAAIESEAGREGQPACAACHRPDGPPEVKVQDLHHAIAHEAAGANNGYSRAKVSHGPVPATA</sequence>
<dbReference type="STRING" id="442562.Rumeso_02383"/>